<dbReference type="EMBL" id="CP047897">
    <property type="protein sequence ID" value="QHL87450.1"/>
    <property type="molecule type" value="Genomic_DNA"/>
</dbReference>
<evidence type="ECO:0000256" key="1">
    <source>
        <dbReference type="SAM" id="Phobius"/>
    </source>
</evidence>
<protein>
    <submittedName>
        <fullName evidence="2">Uncharacterized protein</fullName>
    </submittedName>
</protein>
<reference evidence="2 3" key="1">
    <citation type="submission" date="2020-01" db="EMBL/GenBank/DDBJ databases">
        <authorList>
            <person name="Kim M."/>
        </authorList>
    </citation>
    <scope>NUCLEOTIDE SEQUENCE [LARGE SCALE GENOMIC DNA]</scope>
    <source>
        <strain evidence="2 3">BT10</strain>
    </source>
</reference>
<dbReference type="KEGG" id="nib:GU926_08365"/>
<keyword evidence="1" id="KW-0812">Transmembrane</keyword>
<name>A0A6P1NWN1_9BACT</name>
<sequence length="148" mass="17282">MEKDVAELIIQHVENLKSLSVGLIALLVVNILGLLGRFWVEGVLKNRDIKINKAAIINNRKVTVQESLYHLFDSLSLINPYDAQELSIKIVETDMFIRKNSLFLDTRIHNISIALLDYFKEVQVQPRKKDIKYEFDHLDMYTDEFTKF</sequence>
<organism evidence="2 3">
    <name type="scientific">Nibribacter ruber</name>
    <dbReference type="NCBI Taxonomy" id="2698458"/>
    <lineage>
        <taxon>Bacteria</taxon>
        <taxon>Pseudomonadati</taxon>
        <taxon>Bacteroidota</taxon>
        <taxon>Cytophagia</taxon>
        <taxon>Cytophagales</taxon>
        <taxon>Hymenobacteraceae</taxon>
        <taxon>Nibribacter</taxon>
    </lineage>
</organism>
<evidence type="ECO:0000313" key="2">
    <source>
        <dbReference type="EMBL" id="QHL87450.1"/>
    </source>
</evidence>
<feature type="transmembrane region" description="Helical" evidence="1">
    <location>
        <begin position="20"/>
        <end position="40"/>
    </location>
</feature>
<accession>A0A6P1NWN1</accession>
<dbReference type="RefSeq" id="WP_160690861.1">
    <property type="nucleotide sequence ID" value="NZ_CP047897.1"/>
</dbReference>
<dbReference type="Proteomes" id="UP000464214">
    <property type="component" value="Chromosome"/>
</dbReference>
<keyword evidence="3" id="KW-1185">Reference proteome</keyword>
<keyword evidence="1" id="KW-0472">Membrane</keyword>
<proteinExistence type="predicted"/>
<dbReference type="AlphaFoldDB" id="A0A6P1NWN1"/>
<evidence type="ECO:0000313" key="3">
    <source>
        <dbReference type="Proteomes" id="UP000464214"/>
    </source>
</evidence>
<gene>
    <name evidence="2" type="ORF">GU926_08365</name>
</gene>
<keyword evidence="1" id="KW-1133">Transmembrane helix</keyword>